<comment type="cofactor">
    <cofactor evidence="1">
        <name>Zn(2+)</name>
        <dbReference type="ChEBI" id="CHEBI:29105"/>
    </cofactor>
    <text evidence="1">Binds 1 zinc ion per subunit.</text>
</comment>
<proteinExistence type="inferred from homology"/>
<evidence type="ECO:0000313" key="4">
    <source>
        <dbReference type="Proteomes" id="UP001196413"/>
    </source>
</evidence>
<dbReference type="PRINTS" id="PR00068">
    <property type="entry name" value="CUZNDISMTASE"/>
</dbReference>
<dbReference type="EC" id="1.15.1.1" evidence="1"/>
<dbReference type="InterPro" id="IPR036423">
    <property type="entry name" value="SOD-like_Cu/Zn_dom_sf"/>
</dbReference>
<keyword evidence="1" id="KW-0186">Copper</keyword>
<dbReference type="PANTHER" id="PTHR10003">
    <property type="entry name" value="SUPEROXIDE DISMUTASE CU-ZN -RELATED"/>
    <property type="match status" value="1"/>
</dbReference>
<dbReference type="EMBL" id="JAHQIW010002436">
    <property type="protein sequence ID" value="KAJ1355318.1"/>
    <property type="molecule type" value="Genomic_DNA"/>
</dbReference>
<dbReference type="GO" id="GO:0004784">
    <property type="term" value="F:superoxide dismutase activity"/>
    <property type="evidence" value="ECO:0007669"/>
    <property type="project" value="UniProtKB-EC"/>
</dbReference>
<dbReference type="InterPro" id="IPR001424">
    <property type="entry name" value="SOD_Cu_Zn_dom"/>
</dbReference>
<keyword evidence="1" id="KW-0479">Metal-binding</keyword>
<comment type="catalytic activity">
    <reaction evidence="1">
        <text>2 superoxide + 2 H(+) = H2O2 + O2</text>
        <dbReference type="Rhea" id="RHEA:20696"/>
        <dbReference type="ChEBI" id="CHEBI:15378"/>
        <dbReference type="ChEBI" id="CHEBI:15379"/>
        <dbReference type="ChEBI" id="CHEBI:16240"/>
        <dbReference type="ChEBI" id="CHEBI:18421"/>
        <dbReference type="EC" id="1.15.1.1"/>
    </reaction>
</comment>
<sequence>MLMDPPSRRHVGDLGNLMTPAQGPTQVSISDSLMTFVGLRGVIGRALVIHAMIDDLGRGGVPASLTTGNAGGRLACGVIGYIAPSGLQ</sequence>
<organism evidence="3 4">
    <name type="scientific">Parelaphostrongylus tenuis</name>
    <name type="common">Meningeal worm</name>
    <dbReference type="NCBI Taxonomy" id="148309"/>
    <lineage>
        <taxon>Eukaryota</taxon>
        <taxon>Metazoa</taxon>
        <taxon>Ecdysozoa</taxon>
        <taxon>Nematoda</taxon>
        <taxon>Chromadorea</taxon>
        <taxon>Rhabditida</taxon>
        <taxon>Rhabditina</taxon>
        <taxon>Rhabditomorpha</taxon>
        <taxon>Strongyloidea</taxon>
        <taxon>Metastrongylidae</taxon>
        <taxon>Parelaphostrongylus</taxon>
    </lineage>
</organism>
<keyword evidence="1" id="KW-0862">Zinc</keyword>
<dbReference type="Proteomes" id="UP001196413">
    <property type="component" value="Unassembled WGS sequence"/>
</dbReference>
<dbReference type="Pfam" id="PF00080">
    <property type="entry name" value="Sod_Cu"/>
    <property type="match status" value="1"/>
</dbReference>
<keyword evidence="4" id="KW-1185">Reference proteome</keyword>
<name>A0AAD5QKF5_PARTN</name>
<accession>A0AAD5QKF5</accession>
<keyword evidence="1" id="KW-0560">Oxidoreductase</keyword>
<feature type="domain" description="Superoxide dismutase copper/zinc binding" evidence="2">
    <location>
        <begin position="7"/>
        <end position="79"/>
    </location>
</feature>
<protein>
    <recommendedName>
        <fullName evidence="1">Superoxide dismutase [Cu-Zn]</fullName>
        <ecNumber evidence="1">1.15.1.1</ecNumber>
    </recommendedName>
</protein>
<dbReference type="GO" id="GO:0005507">
    <property type="term" value="F:copper ion binding"/>
    <property type="evidence" value="ECO:0007669"/>
    <property type="project" value="InterPro"/>
</dbReference>
<reference evidence="3" key="1">
    <citation type="submission" date="2021-06" db="EMBL/GenBank/DDBJ databases">
        <title>Parelaphostrongylus tenuis whole genome reference sequence.</title>
        <authorList>
            <person name="Garwood T.J."/>
            <person name="Larsen P.A."/>
            <person name="Fountain-Jones N.M."/>
            <person name="Garbe J.R."/>
            <person name="Macchietto M.G."/>
            <person name="Kania S.A."/>
            <person name="Gerhold R.W."/>
            <person name="Richards J.E."/>
            <person name="Wolf T.M."/>
        </authorList>
    </citation>
    <scope>NUCLEOTIDE SEQUENCE</scope>
    <source>
        <strain evidence="3">MNPRO001-30</strain>
        <tissue evidence="3">Meninges</tissue>
    </source>
</reference>
<dbReference type="InterPro" id="IPR018152">
    <property type="entry name" value="SOD_Cu/Zn_BS"/>
</dbReference>
<dbReference type="InterPro" id="IPR024134">
    <property type="entry name" value="SOD_Cu/Zn_/chaperone"/>
</dbReference>
<dbReference type="PROSITE" id="PS00332">
    <property type="entry name" value="SOD_CU_ZN_2"/>
    <property type="match status" value="1"/>
</dbReference>
<gene>
    <name evidence="3" type="primary">SOD1</name>
    <name evidence="3" type="ORF">KIN20_012662</name>
</gene>
<dbReference type="SUPFAM" id="SSF49329">
    <property type="entry name" value="Cu,Zn superoxide dismutase-like"/>
    <property type="match status" value="1"/>
</dbReference>
<comment type="caution">
    <text evidence="3">The sequence shown here is derived from an EMBL/GenBank/DDBJ whole genome shotgun (WGS) entry which is preliminary data.</text>
</comment>
<dbReference type="AlphaFoldDB" id="A0AAD5QKF5"/>
<evidence type="ECO:0000259" key="2">
    <source>
        <dbReference type="Pfam" id="PF00080"/>
    </source>
</evidence>
<comment type="similarity">
    <text evidence="1">Belongs to the Cu-Zn superoxide dismutase family.</text>
</comment>
<dbReference type="Gene3D" id="2.60.40.200">
    <property type="entry name" value="Superoxide dismutase, copper/zinc binding domain"/>
    <property type="match status" value="1"/>
</dbReference>
<comment type="function">
    <text evidence="1">Destroys radicals which are normally produced within the cells and which are toxic to biological systems.</text>
</comment>
<evidence type="ECO:0000313" key="3">
    <source>
        <dbReference type="EMBL" id="KAJ1355318.1"/>
    </source>
</evidence>
<comment type="cofactor">
    <cofactor evidence="1">
        <name>Cu cation</name>
        <dbReference type="ChEBI" id="CHEBI:23378"/>
    </cofactor>
    <text evidence="1">Binds 1 copper ion per subunit.</text>
</comment>
<evidence type="ECO:0000256" key="1">
    <source>
        <dbReference type="RuleBase" id="RU000393"/>
    </source>
</evidence>